<keyword evidence="1" id="KW-0812">Transmembrane</keyword>
<dbReference type="Proteomes" id="UP000326687">
    <property type="component" value="Unassembled WGS sequence"/>
</dbReference>
<name>A0A5N3S6U9_9VIBR</name>
<feature type="transmembrane region" description="Helical" evidence="1">
    <location>
        <begin position="12"/>
        <end position="33"/>
    </location>
</feature>
<dbReference type="EMBL" id="VXDD01000003">
    <property type="protein sequence ID" value="KAB0301855.1"/>
    <property type="molecule type" value="Genomic_DNA"/>
</dbReference>
<accession>A0A5N3S6U9</accession>
<feature type="transmembrane region" description="Helical" evidence="1">
    <location>
        <begin position="166"/>
        <end position="184"/>
    </location>
</feature>
<dbReference type="AlphaFoldDB" id="A0A5N3S6U9"/>
<evidence type="ECO:0000313" key="3">
    <source>
        <dbReference type="Proteomes" id="UP000326687"/>
    </source>
</evidence>
<proteinExistence type="predicted"/>
<evidence type="ECO:0000313" key="2">
    <source>
        <dbReference type="EMBL" id="KAB0301855.1"/>
    </source>
</evidence>
<evidence type="ECO:0000256" key="1">
    <source>
        <dbReference type="SAM" id="Phobius"/>
    </source>
</evidence>
<organism evidence="2 3">
    <name type="scientific">Vibrio fortis</name>
    <dbReference type="NCBI Taxonomy" id="212667"/>
    <lineage>
        <taxon>Bacteria</taxon>
        <taxon>Pseudomonadati</taxon>
        <taxon>Pseudomonadota</taxon>
        <taxon>Gammaproteobacteria</taxon>
        <taxon>Vibrionales</taxon>
        <taxon>Vibrionaceae</taxon>
        <taxon>Vibrio</taxon>
    </lineage>
</organism>
<reference evidence="2 3" key="1">
    <citation type="submission" date="2019-09" db="EMBL/GenBank/DDBJ databases">
        <title>Vibrio Fortis S7-72.</title>
        <authorList>
            <person name="Das S.K."/>
        </authorList>
    </citation>
    <scope>NUCLEOTIDE SEQUENCE [LARGE SCALE GENOMIC DNA]</scope>
    <source>
        <strain evidence="2 3">S7-72</strain>
    </source>
</reference>
<feature type="transmembrane region" description="Helical" evidence="1">
    <location>
        <begin position="136"/>
        <end position="154"/>
    </location>
</feature>
<keyword evidence="1" id="KW-1133">Transmembrane helix</keyword>
<dbReference type="RefSeq" id="WP_150897343.1">
    <property type="nucleotide sequence ID" value="NZ_VXDD01000003.1"/>
</dbReference>
<gene>
    <name evidence="2" type="ORF">F2Z80_22765</name>
</gene>
<protein>
    <submittedName>
        <fullName evidence="2">Uncharacterized protein</fullName>
    </submittedName>
</protein>
<sequence length="212" mass="24073">MVDSVMKYIEQGNYSFVFLVIALSMVVNIEKIISLFSEQRKQRLATLEKTSSIENLSPKLRKHLDDEMQVEVFYLAHGLKVSKITLDGLLALEELVGTRISFKHILRVGRIVPDLERVEEQEFQIELPWYDKLYSLYNLVIGFPGFIISILWFAYSLSIVFTVPNYPSLVVSALAVVVSLAMLYQGAPYISASIINAELRSMKECSAVEKSI</sequence>
<keyword evidence="1" id="KW-0472">Membrane</keyword>
<comment type="caution">
    <text evidence="2">The sequence shown here is derived from an EMBL/GenBank/DDBJ whole genome shotgun (WGS) entry which is preliminary data.</text>
</comment>